<feature type="compositionally biased region" description="Basic and acidic residues" evidence="1">
    <location>
        <begin position="66"/>
        <end position="87"/>
    </location>
</feature>
<organism evidence="2 3">
    <name type="scientific">Trichophyton tonsurans (strain CBS 112818)</name>
    <name type="common">Scalp ringworm fungus</name>
    <dbReference type="NCBI Taxonomy" id="647933"/>
    <lineage>
        <taxon>Eukaryota</taxon>
        <taxon>Fungi</taxon>
        <taxon>Dikarya</taxon>
        <taxon>Ascomycota</taxon>
        <taxon>Pezizomycotina</taxon>
        <taxon>Eurotiomycetes</taxon>
        <taxon>Eurotiomycetidae</taxon>
        <taxon>Onygenales</taxon>
        <taxon>Arthrodermataceae</taxon>
        <taxon>Trichophyton</taxon>
    </lineage>
</organism>
<accession>F2RRI3</accession>
<keyword evidence="3" id="KW-1185">Reference proteome</keyword>
<sequence>MSALSTPAGGQGGEQTVLLSAVGCWGKLYMSDRPGRMASPHARRQVGGLAQPQGQGRWQLARGRRVVRDGDGAVRRREREGRRKPQETSDSSDSSSGRPTGENNDGGGRGLPRREVCTEYRRSLRKRRKRPRLPAKGA</sequence>
<gene>
    <name evidence="2" type="ORF">TESG_01422</name>
</gene>
<name>F2RRI3_TRIT1</name>
<dbReference type="HOGENOM" id="CLU_154062_0_0_1"/>
<evidence type="ECO:0000313" key="2">
    <source>
        <dbReference type="EMBL" id="EGD93892.1"/>
    </source>
</evidence>
<reference evidence="3" key="1">
    <citation type="journal article" date="2012" name="MBio">
        <title>Comparative genome analysis of Trichophyton rubrum and related dermatophytes reveals candidate genes involved in infection.</title>
        <authorList>
            <person name="Martinez D.A."/>
            <person name="Oliver B.G."/>
            <person name="Graeser Y."/>
            <person name="Goldberg J.M."/>
            <person name="Li W."/>
            <person name="Martinez-Rossi N.M."/>
            <person name="Monod M."/>
            <person name="Shelest E."/>
            <person name="Barton R.C."/>
            <person name="Birch E."/>
            <person name="Brakhage A.A."/>
            <person name="Chen Z."/>
            <person name="Gurr S.J."/>
            <person name="Heiman D."/>
            <person name="Heitman J."/>
            <person name="Kosti I."/>
            <person name="Rossi A."/>
            <person name="Saif S."/>
            <person name="Samalova M."/>
            <person name="Saunders C.W."/>
            <person name="Shea T."/>
            <person name="Summerbell R.C."/>
            <person name="Xu J."/>
            <person name="Young S."/>
            <person name="Zeng Q."/>
            <person name="Birren B.W."/>
            <person name="Cuomo C.A."/>
            <person name="White T.C."/>
        </authorList>
    </citation>
    <scope>NUCLEOTIDE SEQUENCE [LARGE SCALE GENOMIC DNA]</scope>
    <source>
        <strain evidence="3">CBS 112818</strain>
    </source>
</reference>
<feature type="region of interest" description="Disordered" evidence="1">
    <location>
        <begin position="31"/>
        <end position="138"/>
    </location>
</feature>
<dbReference type="EMBL" id="GG698481">
    <property type="protein sequence ID" value="EGD93892.1"/>
    <property type="molecule type" value="Genomic_DNA"/>
</dbReference>
<feature type="compositionally biased region" description="Basic residues" evidence="1">
    <location>
        <begin position="123"/>
        <end position="138"/>
    </location>
</feature>
<dbReference type="AlphaFoldDB" id="F2RRI3"/>
<evidence type="ECO:0000256" key="1">
    <source>
        <dbReference type="SAM" id="MobiDB-lite"/>
    </source>
</evidence>
<proteinExistence type="predicted"/>
<dbReference type="Proteomes" id="UP000009172">
    <property type="component" value="Unassembled WGS sequence"/>
</dbReference>
<protein>
    <submittedName>
        <fullName evidence="2">Uncharacterized protein</fullName>
    </submittedName>
</protein>
<evidence type="ECO:0000313" key="3">
    <source>
        <dbReference type="Proteomes" id="UP000009172"/>
    </source>
</evidence>
<feature type="compositionally biased region" description="Basic and acidic residues" evidence="1">
    <location>
        <begin position="112"/>
        <end position="122"/>
    </location>
</feature>